<dbReference type="AlphaFoldDB" id="A0A7W7QFM0"/>
<name>A0A7W7QFM0_9PSEU</name>
<dbReference type="Proteomes" id="UP000520767">
    <property type="component" value="Unassembled WGS sequence"/>
</dbReference>
<organism evidence="2 3">
    <name type="scientific">Actinophytocola algeriensis</name>
    <dbReference type="NCBI Taxonomy" id="1768010"/>
    <lineage>
        <taxon>Bacteria</taxon>
        <taxon>Bacillati</taxon>
        <taxon>Actinomycetota</taxon>
        <taxon>Actinomycetes</taxon>
        <taxon>Pseudonocardiales</taxon>
        <taxon>Pseudonocardiaceae</taxon>
    </lineage>
</organism>
<dbReference type="Pfam" id="PF03995">
    <property type="entry name" value="Inhibitor_I36"/>
    <property type="match status" value="1"/>
</dbReference>
<dbReference type="RefSeq" id="WP_184816619.1">
    <property type="nucleotide sequence ID" value="NZ_JACHJQ010000015.1"/>
</dbReference>
<sequence length="124" mass="13292">MSMRLSKVLAATALATALAGAATVPAYAATGYDRCPQNRMCIFTGYNGSGVMAAFAVGDADLGDSNGPTGMNNNTKSFYNNSGHHWDFWDLRGYDGAIRHSEPYVGGRNFGSAWVNRVTSLHDY</sequence>
<evidence type="ECO:0000313" key="2">
    <source>
        <dbReference type="EMBL" id="MBB4912633.1"/>
    </source>
</evidence>
<keyword evidence="1" id="KW-0732">Signal</keyword>
<reference evidence="2 3" key="1">
    <citation type="submission" date="2020-08" db="EMBL/GenBank/DDBJ databases">
        <title>Genomic Encyclopedia of Type Strains, Phase III (KMG-III): the genomes of soil and plant-associated and newly described type strains.</title>
        <authorList>
            <person name="Whitman W."/>
        </authorList>
    </citation>
    <scope>NUCLEOTIDE SEQUENCE [LARGE SCALE GENOMIC DNA]</scope>
    <source>
        <strain evidence="2 3">CECT 8960</strain>
    </source>
</reference>
<evidence type="ECO:0000313" key="3">
    <source>
        <dbReference type="Proteomes" id="UP000520767"/>
    </source>
</evidence>
<accession>A0A7W7QFM0</accession>
<evidence type="ECO:0000256" key="1">
    <source>
        <dbReference type="SAM" id="SignalP"/>
    </source>
</evidence>
<dbReference type="Gene3D" id="2.60.20.10">
    <property type="entry name" value="Crystallins"/>
    <property type="match status" value="1"/>
</dbReference>
<protein>
    <recommendedName>
        <fullName evidence="4">Peptidase inhibitor family I36</fullName>
    </recommendedName>
</protein>
<keyword evidence="3" id="KW-1185">Reference proteome</keyword>
<gene>
    <name evidence="2" type="ORF">FHR82_008905</name>
</gene>
<dbReference type="EMBL" id="JACHJQ010000015">
    <property type="protein sequence ID" value="MBB4912633.1"/>
    <property type="molecule type" value="Genomic_DNA"/>
</dbReference>
<comment type="caution">
    <text evidence="2">The sequence shown here is derived from an EMBL/GenBank/DDBJ whole genome shotgun (WGS) entry which is preliminary data.</text>
</comment>
<feature type="chain" id="PRO_5031081898" description="Peptidase inhibitor family I36" evidence="1">
    <location>
        <begin position="29"/>
        <end position="124"/>
    </location>
</feature>
<feature type="signal peptide" evidence="1">
    <location>
        <begin position="1"/>
        <end position="28"/>
    </location>
</feature>
<evidence type="ECO:0008006" key="4">
    <source>
        <dbReference type="Google" id="ProtNLM"/>
    </source>
</evidence>
<proteinExistence type="predicted"/>